<feature type="region of interest" description="Disordered" evidence="5">
    <location>
        <begin position="74"/>
        <end position="107"/>
    </location>
</feature>
<protein>
    <submittedName>
        <fullName evidence="6">Myeloid leukemia factor 1-like</fullName>
    </submittedName>
</protein>
<evidence type="ECO:0000313" key="6">
    <source>
        <dbReference type="EMBL" id="CAB3263862.1"/>
    </source>
</evidence>
<dbReference type="AlphaFoldDB" id="A0A6F9DK96"/>
<keyword evidence="4" id="KW-0597">Phosphoprotein</keyword>
<keyword evidence="3" id="KW-0963">Cytoplasm</keyword>
<dbReference type="GO" id="GO:0005737">
    <property type="term" value="C:cytoplasm"/>
    <property type="evidence" value="ECO:0007669"/>
    <property type="project" value="UniProtKB-SubCell"/>
</dbReference>
<evidence type="ECO:0000256" key="2">
    <source>
        <dbReference type="ARBA" id="ARBA00008332"/>
    </source>
</evidence>
<name>A0A6F9DK96_9ASCI</name>
<evidence type="ECO:0000256" key="5">
    <source>
        <dbReference type="SAM" id="MobiDB-lite"/>
    </source>
</evidence>
<evidence type="ECO:0000256" key="1">
    <source>
        <dbReference type="ARBA" id="ARBA00004496"/>
    </source>
</evidence>
<dbReference type="EMBL" id="LR788000">
    <property type="protein sequence ID" value="CAB3263862.1"/>
    <property type="molecule type" value="mRNA"/>
</dbReference>
<proteinExistence type="evidence at transcript level"/>
<organism evidence="6">
    <name type="scientific">Phallusia mammillata</name>
    <dbReference type="NCBI Taxonomy" id="59560"/>
    <lineage>
        <taxon>Eukaryota</taxon>
        <taxon>Metazoa</taxon>
        <taxon>Chordata</taxon>
        <taxon>Tunicata</taxon>
        <taxon>Ascidiacea</taxon>
        <taxon>Phlebobranchia</taxon>
        <taxon>Ascidiidae</taxon>
        <taxon>Phallusia</taxon>
    </lineage>
</organism>
<feature type="region of interest" description="Disordered" evidence="5">
    <location>
        <begin position="125"/>
        <end position="220"/>
    </location>
</feature>
<dbReference type="Pfam" id="PF10248">
    <property type="entry name" value="Mlf1IP"/>
    <property type="match status" value="1"/>
</dbReference>
<reference evidence="6" key="1">
    <citation type="submission" date="2020-04" db="EMBL/GenBank/DDBJ databases">
        <authorList>
            <person name="Neveu A P."/>
        </authorList>
    </citation>
    <scope>NUCLEOTIDE SEQUENCE</scope>
    <source>
        <tissue evidence="6">Whole embryo</tissue>
    </source>
</reference>
<comment type="subcellular location">
    <subcellularLocation>
        <location evidence="1">Cytoplasm</location>
    </subcellularLocation>
</comment>
<feature type="compositionally biased region" description="Basic and acidic residues" evidence="5">
    <location>
        <begin position="142"/>
        <end position="170"/>
    </location>
</feature>
<dbReference type="InterPro" id="IPR019376">
    <property type="entry name" value="Myeloid_leukemia_factor"/>
</dbReference>
<dbReference type="PANTHER" id="PTHR13105">
    <property type="entry name" value="MYELOID LEUKEMIA FACTOR"/>
    <property type="match status" value="1"/>
</dbReference>
<evidence type="ECO:0000256" key="3">
    <source>
        <dbReference type="ARBA" id="ARBA00022490"/>
    </source>
</evidence>
<sequence>MFGNFIKDFEEDPFFSGFPSHFGTNLPIRNAGEKIDRSGDPFQSSFGDMSKLMSEMHGKMNSLKDDQNGYSFSSSSVMSYQNDGKSKPKVFQASTSTRKAPGQVKETHKTLRNSESGFEKMAVGQHLGGKGRVVERRRHHEGKIEEERQYIEMDENDNHSFDKEWEDRTRNISIPTFERTGIGSSNYHKKPPHTRQIQHVQGGEHSLRPHGPSKSGRNKL</sequence>
<accession>A0A6F9DK96</accession>
<comment type="similarity">
    <text evidence="2">Belongs to the MLF family.</text>
</comment>
<evidence type="ECO:0000256" key="4">
    <source>
        <dbReference type="ARBA" id="ARBA00022553"/>
    </source>
</evidence>
<gene>
    <name evidence="6" type="primary">Mlf1</name>
</gene>